<dbReference type="Pfam" id="PF08241">
    <property type="entry name" value="Methyltransf_11"/>
    <property type="match status" value="1"/>
</dbReference>
<dbReference type="RefSeq" id="WP_089881242.1">
    <property type="nucleotide sequence ID" value="NZ_FOYS01000004.1"/>
</dbReference>
<organism evidence="2 3">
    <name type="scientific">Halogeometricum limi</name>
    <dbReference type="NCBI Taxonomy" id="555875"/>
    <lineage>
        <taxon>Archaea</taxon>
        <taxon>Methanobacteriati</taxon>
        <taxon>Methanobacteriota</taxon>
        <taxon>Stenosarchaea group</taxon>
        <taxon>Halobacteria</taxon>
        <taxon>Halobacteriales</taxon>
        <taxon>Haloferacaceae</taxon>
        <taxon>Halogeometricum</taxon>
    </lineage>
</organism>
<evidence type="ECO:0000259" key="1">
    <source>
        <dbReference type="Pfam" id="PF08241"/>
    </source>
</evidence>
<keyword evidence="3" id="KW-1185">Reference proteome</keyword>
<gene>
    <name evidence="2" type="ORF">SAMN04488124_2439</name>
</gene>
<dbReference type="OrthoDB" id="57427at2157"/>
<dbReference type="Proteomes" id="UP000243250">
    <property type="component" value="Unassembled WGS sequence"/>
</dbReference>
<dbReference type="CDD" id="cd02440">
    <property type="entry name" value="AdoMet_MTases"/>
    <property type="match status" value="1"/>
</dbReference>
<dbReference type="GO" id="GO:0005975">
    <property type="term" value="P:carbohydrate metabolic process"/>
    <property type="evidence" value="ECO:0007669"/>
    <property type="project" value="InterPro"/>
</dbReference>
<name>A0A1I6HTP7_9EURY</name>
<keyword evidence="2" id="KW-0808">Transferase</keyword>
<feature type="domain" description="Methyltransferase type 11" evidence="1">
    <location>
        <begin position="53"/>
        <end position="134"/>
    </location>
</feature>
<sequence>MRDEVLERWVKQPAAAPIVQYLRDAEKESAWELLGRRGRVLDLASEVNVTRGLDAERVTRLDFAEGASESARDALGDDVDEYAWTDPEAPTLPFPDDHFDGAVSIGPYDWRFLDVERLTAEVRRVVGSEGRFVFSVPTPRSPYFAGGKHRMRYYDPDEARRLFAPRWQLADYDLVYQLPQRVHAHAGHLPWSVQGPFVDLSERLSERLSARDAWEDASYLVLAVEPFDYDAHLDAALDCLFRPTRENGFWDGANERLLRALDYRVDADGEQIVEWTPNDENQWRYATFALAGLLQWRVSDRGTDAYDERLRSQLAHFREAVSDETTREEMPSYGLGPLVAAFSLASDVFDSDDESGDHLAVARDLQAYTADRFDFSNSEDSLLLYGWTYLYERDPTDALRDDVVRAMDAVVDRQDGWETLFLFDNPTTRRHQNQMYTLWGLARAIEVTGLTGYLENVERVLDYTVENRMRDDGAFLWEDPTRRMLVGNELRHRLRGERSPPHWELLYECHQTFFVNAVAHYYAAGGEKNYDREVGDAMGWIYDDSDGPSLVDQSGLGVPTRFQTADGRIDVPGQTFKGAYEVGSYVAALTHLVTGTAER</sequence>
<dbReference type="SUPFAM" id="SSF53335">
    <property type="entry name" value="S-adenosyl-L-methionine-dependent methyltransferases"/>
    <property type="match status" value="1"/>
</dbReference>
<dbReference type="AlphaFoldDB" id="A0A1I6HTP7"/>
<keyword evidence="2" id="KW-0489">Methyltransferase</keyword>
<dbReference type="Gene3D" id="3.40.50.150">
    <property type="entry name" value="Vaccinia Virus protein VP39"/>
    <property type="match status" value="1"/>
</dbReference>
<evidence type="ECO:0000313" key="3">
    <source>
        <dbReference type="Proteomes" id="UP000243250"/>
    </source>
</evidence>
<dbReference type="GO" id="GO:0032259">
    <property type="term" value="P:methylation"/>
    <property type="evidence" value="ECO:0007669"/>
    <property type="project" value="UniProtKB-KW"/>
</dbReference>
<dbReference type="InterPro" id="IPR013216">
    <property type="entry name" value="Methyltransf_11"/>
</dbReference>
<proteinExistence type="predicted"/>
<dbReference type="EMBL" id="FOYS01000004">
    <property type="protein sequence ID" value="SFR57803.1"/>
    <property type="molecule type" value="Genomic_DNA"/>
</dbReference>
<dbReference type="GO" id="GO:0008757">
    <property type="term" value="F:S-adenosylmethionine-dependent methyltransferase activity"/>
    <property type="evidence" value="ECO:0007669"/>
    <property type="project" value="InterPro"/>
</dbReference>
<protein>
    <submittedName>
        <fullName evidence="2">Methyltransferase domain-containing protein</fullName>
    </submittedName>
</protein>
<accession>A0A1I6HTP7</accession>
<dbReference type="InterPro" id="IPR008928">
    <property type="entry name" value="6-hairpin_glycosidase_sf"/>
</dbReference>
<dbReference type="InterPro" id="IPR029063">
    <property type="entry name" value="SAM-dependent_MTases_sf"/>
</dbReference>
<reference evidence="3" key="1">
    <citation type="submission" date="2016-10" db="EMBL/GenBank/DDBJ databases">
        <authorList>
            <person name="Varghese N."/>
            <person name="Submissions S."/>
        </authorList>
    </citation>
    <scope>NUCLEOTIDE SEQUENCE [LARGE SCALE GENOMIC DNA]</scope>
    <source>
        <strain evidence="3">CGMCC 1.8711</strain>
    </source>
</reference>
<evidence type="ECO:0000313" key="2">
    <source>
        <dbReference type="EMBL" id="SFR57803.1"/>
    </source>
</evidence>
<dbReference type="SUPFAM" id="SSF48208">
    <property type="entry name" value="Six-hairpin glycosidases"/>
    <property type="match status" value="1"/>
</dbReference>